<dbReference type="InterPro" id="IPR009040">
    <property type="entry name" value="Ferritin-like_diiron"/>
</dbReference>
<evidence type="ECO:0000313" key="5">
    <source>
        <dbReference type="Proteomes" id="UP000604083"/>
    </source>
</evidence>
<dbReference type="GO" id="GO:0004322">
    <property type="term" value="F:ferroxidase activity"/>
    <property type="evidence" value="ECO:0007669"/>
    <property type="project" value="TreeGrafter"/>
</dbReference>
<dbReference type="PANTHER" id="PTHR30295:SF1">
    <property type="entry name" value="DNA PROTECTION DURING STARVATION PROTEIN"/>
    <property type="match status" value="1"/>
</dbReference>
<dbReference type="InterPro" id="IPR008331">
    <property type="entry name" value="Ferritin_DPS_dom"/>
</dbReference>
<name>A0A934VLP0_9BACT</name>
<keyword evidence="5" id="KW-1185">Reference proteome</keyword>
<protein>
    <submittedName>
        <fullName evidence="4">Ferritin-like domain-containing protein</fullName>
    </submittedName>
</protein>
<dbReference type="InterPro" id="IPR009078">
    <property type="entry name" value="Ferritin-like_SF"/>
</dbReference>
<proteinExistence type="predicted"/>
<dbReference type="Proteomes" id="UP000604083">
    <property type="component" value="Unassembled WGS sequence"/>
</dbReference>
<accession>A0A934VLP0</accession>
<evidence type="ECO:0000256" key="2">
    <source>
        <dbReference type="ARBA" id="ARBA00023004"/>
    </source>
</evidence>
<dbReference type="GO" id="GO:0008199">
    <property type="term" value="F:ferric iron binding"/>
    <property type="evidence" value="ECO:0007669"/>
    <property type="project" value="InterPro"/>
</dbReference>
<dbReference type="EMBL" id="JAENIO010000005">
    <property type="protein sequence ID" value="MBK1833090.1"/>
    <property type="molecule type" value="Genomic_DNA"/>
</dbReference>
<dbReference type="PROSITE" id="PS50905">
    <property type="entry name" value="FERRITIN_LIKE"/>
    <property type="match status" value="1"/>
</dbReference>
<dbReference type="GO" id="GO:0006879">
    <property type="term" value="P:intracellular iron ion homeostasis"/>
    <property type="evidence" value="ECO:0007669"/>
    <property type="project" value="UniProtKB-KW"/>
</dbReference>
<dbReference type="GO" id="GO:0020037">
    <property type="term" value="F:heme binding"/>
    <property type="evidence" value="ECO:0007669"/>
    <property type="project" value="TreeGrafter"/>
</dbReference>
<evidence type="ECO:0000256" key="1">
    <source>
        <dbReference type="ARBA" id="ARBA00022434"/>
    </source>
</evidence>
<evidence type="ECO:0000313" key="4">
    <source>
        <dbReference type="EMBL" id="MBK1833090.1"/>
    </source>
</evidence>
<dbReference type="RefSeq" id="WP_200390520.1">
    <property type="nucleotide sequence ID" value="NZ_JAENIO010000005.1"/>
</dbReference>
<dbReference type="Gene3D" id="1.20.1260.10">
    <property type="match status" value="1"/>
</dbReference>
<feature type="domain" description="Ferritin-like diiron" evidence="3">
    <location>
        <begin position="4"/>
        <end position="155"/>
    </location>
</feature>
<reference evidence="4" key="1">
    <citation type="submission" date="2021-01" db="EMBL/GenBank/DDBJ databases">
        <title>Modified the classification status of verrucomicrobia.</title>
        <authorList>
            <person name="Feng X."/>
        </authorList>
    </citation>
    <scope>NUCLEOTIDE SEQUENCE</scope>
    <source>
        <strain evidence="4">KCTC 12986</strain>
    </source>
</reference>
<sequence>MKETPLHEDIIAGLRHAYEMEIETVENYLAASVNLDGLRALSLRQILKDEVADELGHANKLASRIKALGGTVPGSMQMERSQRSLQPPSDSTDLVSVIKGVIDAESAAIDHYRRMIELTEGADPATQDLMIELLTDEEEHRREFAGFLKALQHEISRDEVPDTELVMSETLAA</sequence>
<keyword evidence="1" id="KW-0409">Iron storage</keyword>
<evidence type="ECO:0000259" key="3">
    <source>
        <dbReference type="PROSITE" id="PS50905"/>
    </source>
</evidence>
<dbReference type="GO" id="GO:0005829">
    <property type="term" value="C:cytosol"/>
    <property type="evidence" value="ECO:0007669"/>
    <property type="project" value="TreeGrafter"/>
</dbReference>
<dbReference type="Pfam" id="PF00210">
    <property type="entry name" value="Ferritin"/>
    <property type="match status" value="1"/>
</dbReference>
<comment type="caution">
    <text evidence="4">The sequence shown here is derived from an EMBL/GenBank/DDBJ whole genome shotgun (WGS) entry which is preliminary data.</text>
</comment>
<dbReference type="PANTHER" id="PTHR30295">
    <property type="entry name" value="BACTERIOFERRITIN"/>
    <property type="match status" value="1"/>
</dbReference>
<dbReference type="SUPFAM" id="SSF47240">
    <property type="entry name" value="Ferritin-like"/>
    <property type="match status" value="1"/>
</dbReference>
<dbReference type="AlphaFoldDB" id="A0A934VLP0"/>
<gene>
    <name evidence="4" type="ORF">JIN78_03370</name>
</gene>
<organism evidence="4 5">
    <name type="scientific">Roseibacillus ishigakijimensis</name>
    <dbReference type="NCBI Taxonomy" id="454146"/>
    <lineage>
        <taxon>Bacteria</taxon>
        <taxon>Pseudomonadati</taxon>
        <taxon>Verrucomicrobiota</taxon>
        <taxon>Verrucomicrobiia</taxon>
        <taxon>Verrucomicrobiales</taxon>
        <taxon>Verrucomicrobiaceae</taxon>
        <taxon>Roseibacillus</taxon>
    </lineage>
</organism>
<keyword evidence="2" id="KW-0408">Iron</keyword>
<dbReference type="InterPro" id="IPR012347">
    <property type="entry name" value="Ferritin-like"/>
</dbReference>